<gene>
    <name evidence="1" type="ORF">IFM46972_04482</name>
</gene>
<dbReference type="InterPro" id="IPR011009">
    <property type="entry name" value="Kinase-like_dom_sf"/>
</dbReference>
<sequence length="81" mass="9194">MVDAVCFPSQPRLYAMYRTKDKLYIVLEYTPGTTLGSLWPSLPENDKTSLLGQLRSIFADMRSLPSPGYYGSLTQRPVPHR</sequence>
<accession>A0A8H3NNN9</accession>
<proteinExistence type="predicted"/>
<name>A0A8H3NNN9_9EURO</name>
<dbReference type="EMBL" id="BLKC01000025">
    <property type="protein sequence ID" value="GFF35215.1"/>
    <property type="molecule type" value="Genomic_DNA"/>
</dbReference>
<evidence type="ECO:0008006" key="3">
    <source>
        <dbReference type="Google" id="ProtNLM"/>
    </source>
</evidence>
<evidence type="ECO:0000313" key="2">
    <source>
        <dbReference type="Proteomes" id="UP000465221"/>
    </source>
</evidence>
<comment type="caution">
    <text evidence="1">The sequence shown here is derived from an EMBL/GenBank/DDBJ whole genome shotgun (WGS) entry which is preliminary data.</text>
</comment>
<organism evidence="1 2">
    <name type="scientific">Aspergillus udagawae</name>
    <dbReference type="NCBI Taxonomy" id="91492"/>
    <lineage>
        <taxon>Eukaryota</taxon>
        <taxon>Fungi</taxon>
        <taxon>Dikarya</taxon>
        <taxon>Ascomycota</taxon>
        <taxon>Pezizomycotina</taxon>
        <taxon>Eurotiomycetes</taxon>
        <taxon>Eurotiomycetidae</taxon>
        <taxon>Eurotiales</taxon>
        <taxon>Aspergillaceae</taxon>
        <taxon>Aspergillus</taxon>
        <taxon>Aspergillus subgen. Fumigati</taxon>
    </lineage>
</organism>
<dbReference type="Proteomes" id="UP000465221">
    <property type="component" value="Unassembled WGS sequence"/>
</dbReference>
<reference evidence="1 2" key="1">
    <citation type="submission" date="2020-01" db="EMBL/GenBank/DDBJ databases">
        <title>Draft genome sequence of Aspergillus udagawae IFM 46972.</title>
        <authorList>
            <person name="Takahashi H."/>
            <person name="Yaguchi T."/>
        </authorList>
    </citation>
    <scope>NUCLEOTIDE SEQUENCE [LARGE SCALE GENOMIC DNA]</scope>
    <source>
        <strain evidence="1 2">IFM 46972</strain>
    </source>
</reference>
<dbReference type="AlphaFoldDB" id="A0A8H3NNN9"/>
<evidence type="ECO:0000313" key="1">
    <source>
        <dbReference type="EMBL" id="GFF35215.1"/>
    </source>
</evidence>
<protein>
    <recommendedName>
        <fullName evidence="3">Protein kinase domain-containing protein</fullName>
    </recommendedName>
</protein>
<dbReference type="SUPFAM" id="SSF56112">
    <property type="entry name" value="Protein kinase-like (PK-like)"/>
    <property type="match status" value="1"/>
</dbReference>